<proteinExistence type="inferred from homology"/>
<name>A0A0B3W6R4_9FIRM</name>
<dbReference type="CDD" id="cd05688">
    <property type="entry name" value="S1_RPS1_repeat_ec3"/>
    <property type="match status" value="1"/>
</dbReference>
<keyword evidence="2 6" id="KW-0689">Ribosomal protein</keyword>
<evidence type="ECO:0000256" key="2">
    <source>
        <dbReference type="ARBA" id="ARBA00022980"/>
    </source>
</evidence>
<dbReference type="InterPro" id="IPR050437">
    <property type="entry name" value="Ribos_protein_bS1-like"/>
</dbReference>
<evidence type="ECO:0000259" key="5">
    <source>
        <dbReference type="PROSITE" id="PS50126"/>
    </source>
</evidence>
<sequence>MTKELSMQELLDQQEQLLSSIKVGETITGAITKINNDEVTVGLNVGFDGVIPTSELNLQKNQEVSDVYKVGDEISAVITKVSEKDCTLKLSKLRLDMVSDKKELEQAHADHKIITVNVVKTIQRGVFAAYKSVEIFIPISQLNTKFVNDTKEYQDANLEVYIIEFNEKANKIVGSHREVLQERLDQERKARKERIQAERDAERQRVREERAAEKARVKAEKEALIDSLEVGQKRHGKVTNIVSYGAFIDLGGVEGLAHINNLSWKRVESVEDMLQSGQEVDVYVLDVNKETGRIGLALKDINNDPWDLIAKEVNVDDIITGKVVRIIDRGAFVEIKEGVEAYLPISHLKEERVANVSSVVNPGDEITVRVLTFDPSHKRMSVSIKDVNKEPEEDYSEFLNKEEDLGATIGDLLRGKLNNQE</sequence>
<feature type="coiled-coil region" evidence="4">
    <location>
        <begin position="192"/>
        <end position="223"/>
    </location>
</feature>
<evidence type="ECO:0000256" key="4">
    <source>
        <dbReference type="SAM" id="Coils"/>
    </source>
</evidence>
<evidence type="ECO:0000256" key="1">
    <source>
        <dbReference type="ARBA" id="ARBA00006767"/>
    </source>
</evidence>
<dbReference type="PROSITE" id="PS50126">
    <property type="entry name" value="S1"/>
    <property type="match status" value="3"/>
</dbReference>
<evidence type="ECO:0000256" key="3">
    <source>
        <dbReference type="ARBA" id="ARBA00023274"/>
    </source>
</evidence>
<dbReference type="Proteomes" id="UP000031189">
    <property type="component" value="Unassembled WGS sequence"/>
</dbReference>
<dbReference type="Gene3D" id="2.40.50.140">
    <property type="entry name" value="Nucleic acid-binding proteins"/>
    <property type="match status" value="3"/>
</dbReference>
<feature type="domain" description="S1 motif" evidence="5">
    <location>
        <begin position="231"/>
        <end position="299"/>
    </location>
</feature>
<keyword evidence="4" id="KW-0175">Coiled coil</keyword>
<feature type="domain" description="S1 motif" evidence="5">
    <location>
        <begin position="24"/>
        <end position="93"/>
    </location>
</feature>
<dbReference type="SMART" id="SM00316">
    <property type="entry name" value="S1"/>
    <property type="match status" value="4"/>
</dbReference>
<dbReference type="AlphaFoldDB" id="A0A0B3W6R4"/>
<dbReference type="PRINTS" id="PR00681">
    <property type="entry name" value="RIBOSOMALS1"/>
</dbReference>
<dbReference type="EMBL" id="JWHR01000050">
    <property type="protein sequence ID" value="KHS58102.1"/>
    <property type="molecule type" value="Genomic_DNA"/>
</dbReference>
<dbReference type="GO" id="GO:0003729">
    <property type="term" value="F:mRNA binding"/>
    <property type="evidence" value="ECO:0007669"/>
    <property type="project" value="TreeGrafter"/>
</dbReference>
<keyword evidence="7" id="KW-1185">Reference proteome</keyword>
<comment type="caution">
    <text evidence="6">The sequence shown here is derived from an EMBL/GenBank/DDBJ whole genome shotgun (WGS) entry which is preliminary data.</text>
</comment>
<dbReference type="InterPro" id="IPR003029">
    <property type="entry name" value="S1_domain"/>
</dbReference>
<dbReference type="PANTHER" id="PTHR10724">
    <property type="entry name" value="30S RIBOSOMAL PROTEIN S1"/>
    <property type="match status" value="1"/>
</dbReference>
<dbReference type="SUPFAM" id="SSF50249">
    <property type="entry name" value="Nucleic acid-binding proteins"/>
    <property type="match status" value="4"/>
</dbReference>
<dbReference type="STRING" id="1577792.QX51_04885"/>
<evidence type="ECO:0000313" key="6">
    <source>
        <dbReference type="EMBL" id="KHS58102.1"/>
    </source>
</evidence>
<dbReference type="GO" id="GO:0003735">
    <property type="term" value="F:structural constituent of ribosome"/>
    <property type="evidence" value="ECO:0007669"/>
    <property type="project" value="TreeGrafter"/>
</dbReference>
<dbReference type="OrthoDB" id="9804077at2"/>
<reference evidence="6 7" key="1">
    <citation type="submission" date="2014-12" db="EMBL/GenBank/DDBJ databases">
        <title>Draft genome sequence of Terrisporobacter sp. 08-306576, isolated from the blood culture of a bacteremia patient.</title>
        <authorList>
            <person name="Lund L.C."/>
            <person name="Sydenham T.V."/>
            <person name="Hogh S.V."/>
            <person name="Skov M.N."/>
            <person name="Kemp M."/>
            <person name="Justesen U.S."/>
        </authorList>
    </citation>
    <scope>NUCLEOTIDE SEQUENCE [LARGE SCALE GENOMIC DNA]</scope>
    <source>
        <strain evidence="6 7">08-306576</strain>
    </source>
</reference>
<dbReference type="GO" id="GO:0006412">
    <property type="term" value="P:translation"/>
    <property type="evidence" value="ECO:0007669"/>
    <property type="project" value="TreeGrafter"/>
</dbReference>
<protein>
    <submittedName>
        <fullName evidence="6">30S ribosomal protein S1</fullName>
    </submittedName>
</protein>
<dbReference type="PANTHER" id="PTHR10724:SF7">
    <property type="entry name" value="SMALL RIBOSOMAL SUBUNIT PROTEIN BS1C"/>
    <property type="match status" value="1"/>
</dbReference>
<dbReference type="Pfam" id="PF00575">
    <property type="entry name" value="S1"/>
    <property type="match status" value="4"/>
</dbReference>
<dbReference type="CDD" id="cd04465">
    <property type="entry name" value="S1_RPS1_repeat_ec2_hs2"/>
    <property type="match status" value="1"/>
</dbReference>
<comment type="similarity">
    <text evidence="1">Belongs to the bacterial ribosomal protein bS1 family.</text>
</comment>
<evidence type="ECO:0000313" key="7">
    <source>
        <dbReference type="Proteomes" id="UP000031189"/>
    </source>
</evidence>
<dbReference type="InterPro" id="IPR035104">
    <property type="entry name" value="Ribosomal_protein_S1-like"/>
</dbReference>
<organism evidence="6 7">
    <name type="scientific">Terrisporobacter othiniensis</name>
    <dbReference type="NCBI Taxonomy" id="1577792"/>
    <lineage>
        <taxon>Bacteria</taxon>
        <taxon>Bacillati</taxon>
        <taxon>Bacillota</taxon>
        <taxon>Clostridia</taxon>
        <taxon>Peptostreptococcales</taxon>
        <taxon>Peptostreptococcaceae</taxon>
        <taxon>Terrisporobacter</taxon>
    </lineage>
</organism>
<dbReference type="InterPro" id="IPR012340">
    <property type="entry name" value="NA-bd_OB-fold"/>
</dbReference>
<dbReference type="GO" id="GO:0005840">
    <property type="term" value="C:ribosome"/>
    <property type="evidence" value="ECO:0007669"/>
    <property type="project" value="UniProtKB-KW"/>
</dbReference>
<keyword evidence="3" id="KW-0687">Ribonucleoprotein</keyword>
<gene>
    <name evidence="6" type="ORF">QX51_04885</name>
</gene>
<dbReference type="GO" id="GO:1990904">
    <property type="term" value="C:ribonucleoprotein complex"/>
    <property type="evidence" value="ECO:0007669"/>
    <property type="project" value="UniProtKB-KW"/>
</dbReference>
<feature type="domain" description="S1 motif" evidence="5">
    <location>
        <begin position="316"/>
        <end position="385"/>
    </location>
</feature>
<dbReference type="RefSeq" id="WP_039678775.1">
    <property type="nucleotide sequence ID" value="NZ_JWHR01000050.1"/>
</dbReference>
<accession>A0A0B3W6R4</accession>